<reference evidence="1 2" key="1">
    <citation type="journal article" date="2024" name="G3 (Bethesda)">
        <title>Genome assembly of Hibiscus sabdariffa L. provides insights into metabolisms of medicinal natural products.</title>
        <authorList>
            <person name="Kim T."/>
        </authorList>
    </citation>
    <scope>NUCLEOTIDE SEQUENCE [LARGE SCALE GENOMIC DNA]</scope>
    <source>
        <strain evidence="1">TK-2024</strain>
        <tissue evidence="1">Old leaves</tissue>
    </source>
</reference>
<keyword evidence="2" id="KW-1185">Reference proteome</keyword>
<evidence type="ECO:0008006" key="3">
    <source>
        <dbReference type="Google" id="ProtNLM"/>
    </source>
</evidence>
<comment type="caution">
    <text evidence="1">The sequence shown here is derived from an EMBL/GenBank/DDBJ whole genome shotgun (WGS) entry which is preliminary data.</text>
</comment>
<gene>
    <name evidence="1" type="ORF">V6N12_039379</name>
</gene>
<name>A0ABR2E0H8_9ROSI</name>
<dbReference type="EMBL" id="JBBPBM010000020">
    <property type="protein sequence ID" value="KAK8550683.1"/>
    <property type="molecule type" value="Genomic_DNA"/>
</dbReference>
<accession>A0ABR2E0H8</accession>
<sequence>MKPNPVLDVDGVGWQATKDRKFTVKSAYLLQTSFPYGPHDIIWKVIQRFRGLQRIRTFLWLVCRGQVMTNAERDNRDWNLIFGAAIWNIWRHRDAIVFNSSEDYGSIVAQSRHLQEISASALTHTAAGPTTVIPIA</sequence>
<evidence type="ECO:0000313" key="1">
    <source>
        <dbReference type="EMBL" id="KAK8550683.1"/>
    </source>
</evidence>
<organism evidence="1 2">
    <name type="scientific">Hibiscus sabdariffa</name>
    <name type="common">roselle</name>
    <dbReference type="NCBI Taxonomy" id="183260"/>
    <lineage>
        <taxon>Eukaryota</taxon>
        <taxon>Viridiplantae</taxon>
        <taxon>Streptophyta</taxon>
        <taxon>Embryophyta</taxon>
        <taxon>Tracheophyta</taxon>
        <taxon>Spermatophyta</taxon>
        <taxon>Magnoliopsida</taxon>
        <taxon>eudicotyledons</taxon>
        <taxon>Gunneridae</taxon>
        <taxon>Pentapetalae</taxon>
        <taxon>rosids</taxon>
        <taxon>malvids</taxon>
        <taxon>Malvales</taxon>
        <taxon>Malvaceae</taxon>
        <taxon>Malvoideae</taxon>
        <taxon>Hibiscus</taxon>
    </lineage>
</organism>
<proteinExistence type="predicted"/>
<evidence type="ECO:0000313" key="2">
    <source>
        <dbReference type="Proteomes" id="UP001472677"/>
    </source>
</evidence>
<dbReference type="Proteomes" id="UP001472677">
    <property type="component" value="Unassembled WGS sequence"/>
</dbReference>
<protein>
    <recommendedName>
        <fullName evidence="3">Reverse transcriptase zinc-binding domain-containing protein</fullName>
    </recommendedName>
</protein>